<dbReference type="SMART" id="SM01126">
    <property type="entry name" value="DDE_Tnp_IS1595"/>
    <property type="match status" value="1"/>
</dbReference>
<evidence type="ECO:0000313" key="2">
    <source>
        <dbReference type="EMBL" id="KCZ79187.1"/>
    </source>
</evidence>
<dbReference type="Pfam" id="PF12762">
    <property type="entry name" value="DDE_Tnp_IS1595"/>
    <property type="match status" value="1"/>
</dbReference>
<dbReference type="EMBL" id="KK365332">
    <property type="protein sequence ID" value="KCZ79187.1"/>
    <property type="molecule type" value="Genomic_DNA"/>
</dbReference>
<evidence type="ECO:0000259" key="1">
    <source>
        <dbReference type="SMART" id="SM01126"/>
    </source>
</evidence>
<evidence type="ECO:0000313" key="3">
    <source>
        <dbReference type="Proteomes" id="UP000030655"/>
    </source>
</evidence>
<sequence>MVKSNFDMKNELSLYSPMFIDNDMAVEYFLDKKLFAITINCDKCNASQMKVTKYTQALNGIIYKCQNTKCYSRKTISAGSSFKSVKLECKIILRAIFCFVLNLNNFQALNQLKINEKTYIKIKNILNLKIKNYLDNNSVRLGGCGVSVQCDETAICNGSLIIDPTHTQDDKPNTQWILGLIEESCERRCLLIIIPDRKSETIAKIFSKYMHPQTIIKTDGYPSYPKAALDSGLNHKIVNHNQSFVAEDGTNTNLIEGVWAHFKTLYRSKHGLSKKNLVNFVDEFNWRKNYFNYKKGESIDESFEKIISLLKY</sequence>
<dbReference type="Proteomes" id="UP000030655">
    <property type="component" value="Unassembled WGS sequence"/>
</dbReference>
<dbReference type="HOGENOM" id="CLU_044348_0_0_1"/>
<feature type="domain" description="ISXO2-like transposase" evidence="1">
    <location>
        <begin position="140"/>
        <end position="289"/>
    </location>
</feature>
<protein>
    <recommendedName>
        <fullName evidence="1">ISXO2-like transposase domain-containing protein</fullName>
    </recommendedName>
</protein>
<dbReference type="AlphaFoldDB" id="A0A059EWE1"/>
<dbReference type="PANTHER" id="PTHR47163:SF2">
    <property type="entry name" value="SI:DKEY-17M8.2"/>
    <property type="match status" value="1"/>
</dbReference>
<dbReference type="OrthoDB" id="2193057at2759"/>
<dbReference type="VEuPathDB" id="MicrosporidiaDB:H312_03427"/>
<dbReference type="InterPro" id="IPR024445">
    <property type="entry name" value="Tnp_ISXO2-like"/>
</dbReference>
<organism evidence="2 3">
    <name type="scientific">Anncaliia algerae PRA339</name>
    <dbReference type="NCBI Taxonomy" id="1288291"/>
    <lineage>
        <taxon>Eukaryota</taxon>
        <taxon>Fungi</taxon>
        <taxon>Fungi incertae sedis</taxon>
        <taxon>Microsporidia</taxon>
        <taxon>Tubulinosematoidea</taxon>
        <taxon>Tubulinosematidae</taxon>
        <taxon>Anncaliia</taxon>
    </lineage>
</organism>
<proteinExistence type="predicted"/>
<dbReference type="PANTHER" id="PTHR47163">
    <property type="entry name" value="DDE_TNP_IS1595 DOMAIN-CONTAINING PROTEIN"/>
    <property type="match status" value="1"/>
</dbReference>
<reference evidence="3" key="1">
    <citation type="submission" date="2013-02" db="EMBL/GenBank/DDBJ databases">
        <authorList>
            <consortium name="The Broad Institute Genome Sequencing Platform"/>
            <person name="Cuomo C."/>
            <person name="Becnel J."/>
            <person name="Sanscrainte N."/>
            <person name="Walker B."/>
            <person name="Young S.K."/>
            <person name="Zeng Q."/>
            <person name="Gargeya S."/>
            <person name="Fitzgerald M."/>
            <person name="Haas B."/>
            <person name="Abouelleil A."/>
            <person name="Alvarado L."/>
            <person name="Arachchi H.M."/>
            <person name="Berlin A.M."/>
            <person name="Chapman S.B."/>
            <person name="Dewar J."/>
            <person name="Goldberg J."/>
            <person name="Griggs A."/>
            <person name="Gujja S."/>
            <person name="Hansen M."/>
            <person name="Howarth C."/>
            <person name="Imamovic A."/>
            <person name="Larimer J."/>
            <person name="McCowan C."/>
            <person name="Murphy C."/>
            <person name="Neiman D."/>
            <person name="Pearson M."/>
            <person name="Priest M."/>
            <person name="Roberts A."/>
            <person name="Saif S."/>
            <person name="Shea T."/>
            <person name="Sisk P."/>
            <person name="Sykes S."/>
            <person name="Wortman J."/>
            <person name="Nusbaum C."/>
            <person name="Birren B."/>
        </authorList>
    </citation>
    <scope>NUCLEOTIDE SEQUENCE [LARGE SCALE GENOMIC DNA]</scope>
    <source>
        <strain evidence="3">PRA339</strain>
    </source>
</reference>
<dbReference type="NCBIfam" id="NF033547">
    <property type="entry name" value="transpos_IS1595"/>
    <property type="match status" value="1"/>
</dbReference>
<gene>
    <name evidence="2" type="ORF">H312_03427</name>
</gene>
<name>A0A059EWE1_9MICR</name>
<reference evidence="2 3" key="2">
    <citation type="submission" date="2014-03" db="EMBL/GenBank/DDBJ databases">
        <title>The Genome Sequence of Anncaliia algerae insect isolate PRA339.</title>
        <authorList>
            <consortium name="The Broad Institute Genome Sequencing Platform"/>
            <consortium name="The Broad Institute Genome Sequencing Center for Infectious Disease"/>
            <person name="Cuomo C."/>
            <person name="Becnel J."/>
            <person name="Sanscrainte N."/>
            <person name="Walker B."/>
            <person name="Young S.K."/>
            <person name="Zeng Q."/>
            <person name="Gargeya S."/>
            <person name="Fitzgerald M."/>
            <person name="Haas B."/>
            <person name="Abouelleil A."/>
            <person name="Alvarado L."/>
            <person name="Arachchi H.M."/>
            <person name="Berlin A.M."/>
            <person name="Chapman S.B."/>
            <person name="Dewar J."/>
            <person name="Goldberg J."/>
            <person name="Griggs A."/>
            <person name="Gujja S."/>
            <person name="Hansen M."/>
            <person name="Howarth C."/>
            <person name="Imamovic A."/>
            <person name="Larimer J."/>
            <person name="McCowan C."/>
            <person name="Murphy C."/>
            <person name="Neiman D."/>
            <person name="Pearson M."/>
            <person name="Priest M."/>
            <person name="Roberts A."/>
            <person name="Saif S."/>
            <person name="Shea T."/>
            <person name="Sisk P."/>
            <person name="Sykes S."/>
            <person name="Wortman J."/>
            <person name="Nusbaum C."/>
            <person name="Birren B."/>
        </authorList>
    </citation>
    <scope>NUCLEOTIDE SEQUENCE [LARGE SCALE GENOMIC DNA]</scope>
    <source>
        <strain evidence="2 3">PRA339</strain>
    </source>
</reference>
<dbReference type="InterPro" id="IPR053164">
    <property type="entry name" value="IS1016-like_transposase"/>
</dbReference>
<keyword evidence="3" id="KW-1185">Reference proteome</keyword>
<accession>A0A059EWE1</accession>
<dbReference type="STRING" id="1288291.A0A059EWE1"/>